<dbReference type="InterPro" id="IPR027417">
    <property type="entry name" value="P-loop_NTPase"/>
</dbReference>
<comment type="subcellular location">
    <subcellularLocation>
        <location evidence="1">Cell membrane</location>
        <topology evidence="1">Peripheral membrane protein</topology>
    </subcellularLocation>
</comment>
<evidence type="ECO:0000256" key="3">
    <source>
        <dbReference type="ARBA" id="ARBA00022448"/>
    </source>
</evidence>
<evidence type="ECO:0000256" key="5">
    <source>
        <dbReference type="ARBA" id="ARBA00022741"/>
    </source>
</evidence>
<reference evidence="10 11" key="1">
    <citation type="journal article" date="2015" name="Infect. Genet. Evol.">
        <title>Genomic sequences of six botulinum neurotoxin-producing strains representing three clostridial species illustrate the mobility and diversity of botulinum neurotoxin genes.</title>
        <authorList>
            <person name="Smith T.J."/>
            <person name="Hill K.K."/>
            <person name="Xie G."/>
            <person name="Foley B.T."/>
            <person name="Williamson C.H."/>
            <person name="Foster J.T."/>
            <person name="Johnson S.L."/>
            <person name="Chertkov O."/>
            <person name="Teshima H."/>
            <person name="Gibbons H.S."/>
            <person name="Johnsky L.A."/>
            <person name="Karavis M.A."/>
            <person name="Smith L.A."/>
        </authorList>
    </citation>
    <scope>NUCLEOTIDE SEQUENCE [LARGE SCALE GENOMIC DNA]</scope>
    <source>
        <strain evidence="10 11">CDC 2741</strain>
    </source>
</reference>
<name>A0A0C1TZF2_9CLOT</name>
<dbReference type="RefSeq" id="WP_039636794.1">
    <property type="nucleotide sequence ID" value="NZ_AYSO01000020.1"/>
</dbReference>
<dbReference type="OrthoDB" id="501320at2"/>
<proteinExistence type="inferred from homology"/>
<evidence type="ECO:0000256" key="1">
    <source>
        <dbReference type="ARBA" id="ARBA00004202"/>
    </source>
</evidence>
<gene>
    <name evidence="10" type="ORF">U732_740</name>
</gene>
<evidence type="ECO:0000313" key="11">
    <source>
        <dbReference type="Proteomes" id="UP000031366"/>
    </source>
</evidence>
<dbReference type="InterPro" id="IPR015856">
    <property type="entry name" value="ABC_transpr_CbiO/EcfA_su"/>
</dbReference>
<dbReference type="Gene3D" id="3.40.50.300">
    <property type="entry name" value="P-loop containing nucleotide triphosphate hydrolases"/>
    <property type="match status" value="1"/>
</dbReference>
<evidence type="ECO:0000256" key="6">
    <source>
        <dbReference type="ARBA" id="ARBA00022840"/>
    </source>
</evidence>
<dbReference type="InterPro" id="IPR003439">
    <property type="entry name" value="ABC_transporter-like_ATP-bd"/>
</dbReference>
<dbReference type="Pfam" id="PF00005">
    <property type="entry name" value="ABC_tran"/>
    <property type="match status" value="1"/>
</dbReference>
<dbReference type="FunFam" id="3.40.50.300:FF:000224">
    <property type="entry name" value="Energy-coupling factor transporter ATP-binding protein EcfA"/>
    <property type="match status" value="1"/>
</dbReference>
<dbReference type="EMBL" id="AYSO01000020">
    <property type="protein sequence ID" value="KIE44668.1"/>
    <property type="molecule type" value="Genomic_DNA"/>
</dbReference>
<dbReference type="SUPFAM" id="SSF52540">
    <property type="entry name" value="P-loop containing nucleoside triphosphate hydrolases"/>
    <property type="match status" value="1"/>
</dbReference>
<keyword evidence="7" id="KW-1278">Translocase</keyword>
<evidence type="ECO:0000256" key="8">
    <source>
        <dbReference type="ARBA" id="ARBA00023136"/>
    </source>
</evidence>
<dbReference type="GO" id="GO:0043190">
    <property type="term" value="C:ATP-binding cassette (ABC) transporter complex"/>
    <property type="evidence" value="ECO:0007669"/>
    <property type="project" value="TreeGrafter"/>
</dbReference>
<keyword evidence="3" id="KW-0813">Transport</keyword>
<dbReference type="PANTHER" id="PTHR43553:SF24">
    <property type="entry name" value="ENERGY-COUPLING FACTOR TRANSPORTER ATP-BINDING PROTEIN ECFA1"/>
    <property type="match status" value="1"/>
</dbReference>
<keyword evidence="6" id="KW-0067">ATP-binding</keyword>
<comment type="caution">
    <text evidence="10">The sequence shown here is derived from an EMBL/GenBank/DDBJ whole genome shotgun (WGS) entry which is preliminary data.</text>
</comment>
<dbReference type="GO" id="GO:0016887">
    <property type="term" value="F:ATP hydrolysis activity"/>
    <property type="evidence" value="ECO:0007669"/>
    <property type="project" value="InterPro"/>
</dbReference>
<feature type="domain" description="ABC transporter" evidence="9">
    <location>
        <begin position="4"/>
        <end position="245"/>
    </location>
</feature>
<dbReference type="Proteomes" id="UP000031366">
    <property type="component" value="Unassembled WGS sequence"/>
</dbReference>
<sequence>MKKIVVDSLKYRYPLNKELALKDISFKVEKGEFIGVMGENGSGKSTLCQALVGLVPHFYRGAYGGKVIIDGMEIKENNISDISLKVGIVFQNPFTQITGSKLTLYEQIAFGLENMGIKREEMVERIDYALKLLDIYKYKDRNPFDLSGGQMQRMAIASIIAMKPEIIILDEPTSQLDPQGSEEVFRAVQNLSKEGMTVIMVEHKIEKIAKYSDKILLLHDGKIIDFDVPEKIFSRDDLLDYGVNYPSFTKICRELNIKSSKTGLYPITLEEAYDLVVKSNEKNYS</sequence>
<organism evidence="10 11">
    <name type="scientific">Clostridium argentinense CDC 2741</name>
    <dbReference type="NCBI Taxonomy" id="1418104"/>
    <lineage>
        <taxon>Bacteria</taxon>
        <taxon>Bacillati</taxon>
        <taxon>Bacillota</taxon>
        <taxon>Clostridia</taxon>
        <taxon>Eubacteriales</taxon>
        <taxon>Clostridiaceae</taxon>
        <taxon>Clostridium</taxon>
    </lineage>
</organism>
<dbReference type="PANTHER" id="PTHR43553">
    <property type="entry name" value="HEAVY METAL TRANSPORTER"/>
    <property type="match status" value="1"/>
</dbReference>
<comment type="similarity">
    <text evidence="2">Belongs to the ABC transporter superfamily.</text>
</comment>
<dbReference type="InterPro" id="IPR017871">
    <property type="entry name" value="ABC_transporter-like_CS"/>
</dbReference>
<protein>
    <submittedName>
        <fullName evidence="10">ABC transporter family protein</fullName>
    </submittedName>
</protein>
<keyword evidence="4" id="KW-1003">Cell membrane</keyword>
<dbReference type="CDD" id="cd03225">
    <property type="entry name" value="ABC_cobalt_CbiO_domain1"/>
    <property type="match status" value="1"/>
</dbReference>
<keyword evidence="11" id="KW-1185">Reference proteome</keyword>
<dbReference type="InterPro" id="IPR050095">
    <property type="entry name" value="ECF_ABC_transporter_ATP-bd"/>
</dbReference>
<evidence type="ECO:0000313" key="10">
    <source>
        <dbReference type="EMBL" id="KIE44668.1"/>
    </source>
</evidence>
<evidence type="ECO:0000256" key="4">
    <source>
        <dbReference type="ARBA" id="ARBA00022475"/>
    </source>
</evidence>
<dbReference type="STRING" id="29341.RSJ17_06500"/>
<keyword evidence="5" id="KW-0547">Nucleotide-binding</keyword>
<dbReference type="GO" id="GO:0005524">
    <property type="term" value="F:ATP binding"/>
    <property type="evidence" value="ECO:0007669"/>
    <property type="project" value="UniProtKB-KW"/>
</dbReference>
<evidence type="ECO:0000256" key="7">
    <source>
        <dbReference type="ARBA" id="ARBA00022967"/>
    </source>
</evidence>
<accession>A0A0C1TZF2</accession>
<evidence type="ECO:0000259" key="9">
    <source>
        <dbReference type="PROSITE" id="PS50893"/>
    </source>
</evidence>
<dbReference type="InterPro" id="IPR003593">
    <property type="entry name" value="AAA+_ATPase"/>
</dbReference>
<dbReference type="SMART" id="SM00382">
    <property type="entry name" value="AAA"/>
    <property type="match status" value="1"/>
</dbReference>
<dbReference type="GO" id="GO:0042626">
    <property type="term" value="F:ATPase-coupled transmembrane transporter activity"/>
    <property type="evidence" value="ECO:0007669"/>
    <property type="project" value="TreeGrafter"/>
</dbReference>
<dbReference type="PROSITE" id="PS50893">
    <property type="entry name" value="ABC_TRANSPORTER_2"/>
    <property type="match status" value="1"/>
</dbReference>
<dbReference type="PROSITE" id="PS00211">
    <property type="entry name" value="ABC_TRANSPORTER_1"/>
    <property type="match status" value="1"/>
</dbReference>
<evidence type="ECO:0000256" key="2">
    <source>
        <dbReference type="ARBA" id="ARBA00005417"/>
    </source>
</evidence>
<dbReference type="AlphaFoldDB" id="A0A0C1TZF2"/>
<keyword evidence="8" id="KW-0472">Membrane</keyword>